<gene>
    <name evidence="6" type="ORF">C7460_108142</name>
</gene>
<dbReference type="EC" id="6.3.4.15" evidence="3"/>
<evidence type="ECO:0000256" key="1">
    <source>
        <dbReference type="ARBA" id="ARBA00022598"/>
    </source>
</evidence>
<proteinExistence type="predicted"/>
<dbReference type="InterPro" id="IPR003142">
    <property type="entry name" value="BPL_C"/>
</dbReference>
<dbReference type="PANTHER" id="PTHR12835">
    <property type="entry name" value="BIOTIN PROTEIN LIGASE"/>
    <property type="match status" value="1"/>
</dbReference>
<dbReference type="Gene3D" id="3.30.930.10">
    <property type="entry name" value="Bira Bifunctional Protein, Domain 2"/>
    <property type="match status" value="1"/>
</dbReference>
<dbReference type="SUPFAM" id="SSF55681">
    <property type="entry name" value="Class II aaRS and biotin synthetases"/>
    <property type="match status" value="1"/>
</dbReference>
<evidence type="ECO:0000313" key="6">
    <source>
        <dbReference type="EMBL" id="RED99522.1"/>
    </source>
</evidence>
<dbReference type="InterPro" id="IPR004143">
    <property type="entry name" value="BPL_LPL_catalytic"/>
</dbReference>
<dbReference type="OrthoDB" id="9807064at2"/>
<dbReference type="NCBIfam" id="TIGR00121">
    <property type="entry name" value="birA_ligase"/>
    <property type="match status" value="1"/>
</dbReference>
<evidence type="ECO:0000256" key="3">
    <source>
        <dbReference type="ARBA" id="ARBA00024227"/>
    </source>
</evidence>
<sequence>MHKYFAKTLFLAKKIEFLPECQSTNDELMRRARQGTVSEGFLLWADHQTGGKGQRGNTWVSPKGQNLLFSLLLKPRKLLPKEAYLINVLAGLAVHEALEKFLDLKNVSLKWPNDIYLGGKKAGGILLEAGVTNSTIDKLVIGIGLNVNQTDFELDTATSLKGVMGYDVNREELLEQIICALERYYLLLNAGSKDTILRKYHDVMMWRGEVHWFRSGDEDFAGEIIGIDQQGRLVVKTNEQTRRFEVKEISFVR</sequence>
<evidence type="ECO:0000256" key="2">
    <source>
        <dbReference type="ARBA" id="ARBA00023267"/>
    </source>
</evidence>
<keyword evidence="1 6" id="KW-0436">Ligase</keyword>
<protein>
    <recommendedName>
        <fullName evidence="3">biotin--[biotin carboxyl-carrier protein] ligase</fullName>
        <ecNumber evidence="3">6.3.4.15</ecNumber>
    </recommendedName>
</protein>
<organism evidence="6 7">
    <name type="scientific">Marinoscillum furvescens DSM 4134</name>
    <dbReference type="NCBI Taxonomy" id="1122208"/>
    <lineage>
        <taxon>Bacteria</taxon>
        <taxon>Pseudomonadati</taxon>
        <taxon>Bacteroidota</taxon>
        <taxon>Cytophagia</taxon>
        <taxon>Cytophagales</taxon>
        <taxon>Reichenbachiellaceae</taxon>
        <taxon>Marinoscillum</taxon>
    </lineage>
</organism>
<dbReference type="CDD" id="cd16442">
    <property type="entry name" value="BPL"/>
    <property type="match status" value="1"/>
</dbReference>
<dbReference type="GO" id="GO:0004077">
    <property type="term" value="F:biotin--[biotin carboxyl-carrier protein] ligase activity"/>
    <property type="evidence" value="ECO:0007669"/>
    <property type="project" value="UniProtKB-EC"/>
</dbReference>
<dbReference type="InterPro" id="IPR004408">
    <property type="entry name" value="Biotin_CoA_COase_ligase"/>
</dbReference>
<dbReference type="PANTHER" id="PTHR12835:SF5">
    <property type="entry name" value="BIOTIN--PROTEIN LIGASE"/>
    <property type="match status" value="1"/>
</dbReference>
<dbReference type="Pfam" id="PF03099">
    <property type="entry name" value="BPL_LplA_LipB"/>
    <property type="match status" value="1"/>
</dbReference>
<comment type="catalytic activity">
    <reaction evidence="4">
        <text>biotin + L-lysyl-[protein] + ATP = N(6)-biotinyl-L-lysyl-[protein] + AMP + diphosphate + H(+)</text>
        <dbReference type="Rhea" id="RHEA:11756"/>
        <dbReference type="Rhea" id="RHEA-COMP:9752"/>
        <dbReference type="Rhea" id="RHEA-COMP:10505"/>
        <dbReference type="ChEBI" id="CHEBI:15378"/>
        <dbReference type="ChEBI" id="CHEBI:29969"/>
        <dbReference type="ChEBI" id="CHEBI:30616"/>
        <dbReference type="ChEBI" id="CHEBI:33019"/>
        <dbReference type="ChEBI" id="CHEBI:57586"/>
        <dbReference type="ChEBI" id="CHEBI:83144"/>
        <dbReference type="ChEBI" id="CHEBI:456215"/>
        <dbReference type="EC" id="6.3.4.15"/>
    </reaction>
</comment>
<evidence type="ECO:0000256" key="4">
    <source>
        <dbReference type="ARBA" id="ARBA00047846"/>
    </source>
</evidence>
<comment type="caution">
    <text evidence="6">The sequence shown here is derived from an EMBL/GenBank/DDBJ whole genome shotgun (WGS) entry which is preliminary data.</text>
</comment>
<keyword evidence="2" id="KW-0092">Biotin</keyword>
<reference evidence="6 7" key="1">
    <citation type="submission" date="2018-07" db="EMBL/GenBank/DDBJ databases">
        <title>Genomic Encyclopedia of Type Strains, Phase IV (KMG-IV): sequencing the most valuable type-strain genomes for metagenomic binning, comparative biology and taxonomic classification.</title>
        <authorList>
            <person name="Goeker M."/>
        </authorList>
    </citation>
    <scope>NUCLEOTIDE SEQUENCE [LARGE SCALE GENOMIC DNA]</scope>
    <source>
        <strain evidence="6 7">DSM 4134</strain>
    </source>
</reference>
<evidence type="ECO:0000313" key="7">
    <source>
        <dbReference type="Proteomes" id="UP000256779"/>
    </source>
</evidence>
<dbReference type="AlphaFoldDB" id="A0A3D9L4W3"/>
<evidence type="ECO:0000259" key="5">
    <source>
        <dbReference type="PROSITE" id="PS51733"/>
    </source>
</evidence>
<dbReference type="RefSeq" id="WP_115868052.1">
    <property type="nucleotide sequence ID" value="NZ_QREG01000008.1"/>
</dbReference>
<dbReference type="Proteomes" id="UP000256779">
    <property type="component" value="Unassembled WGS sequence"/>
</dbReference>
<dbReference type="PROSITE" id="PS51733">
    <property type="entry name" value="BPL_LPL_CATALYTIC"/>
    <property type="match status" value="1"/>
</dbReference>
<dbReference type="GO" id="GO:0005737">
    <property type="term" value="C:cytoplasm"/>
    <property type="evidence" value="ECO:0007669"/>
    <property type="project" value="TreeGrafter"/>
</dbReference>
<dbReference type="EMBL" id="QREG01000008">
    <property type="protein sequence ID" value="RED99522.1"/>
    <property type="molecule type" value="Genomic_DNA"/>
</dbReference>
<keyword evidence="7" id="KW-1185">Reference proteome</keyword>
<feature type="domain" description="BPL/LPL catalytic" evidence="5">
    <location>
        <begin position="1"/>
        <end position="189"/>
    </location>
</feature>
<accession>A0A3D9L4W3</accession>
<dbReference type="InterPro" id="IPR045864">
    <property type="entry name" value="aa-tRNA-synth_II/BPL/LPL"/>
</dbReference>
<dbReference type="Pfam" id="PF02237">
    <property type="entry name" value="BPL_C"/>
    <property type="match status" value="1"/>
</dbReference>
<name>A0A3D9L4W3_MARFU</name>